<name>A0A3M7P5D7_BRAPC</name>
<protein>
    <submittedName>
        <fullName evidence="1">Uncharacterized protein</fullName>
    </submittedName>
</protein>
<sequence>MIDSDDEVLNIFSSDSRIVDSICSGALTRFNLDHKTKNYNSSEFTCGTPNLSQTPRVLETQLSQEDMATTDSLLNKYFMFLQTLSTSEQGAFALYSKCECVINLFQFYLNKCLPTFNDWEIKSSQSLKSCISDESLTNFICITSIINCLIPDRDSTNAIKIEDTFFVNLFTLCKYYLSFFKELVKNNQIELSIEQNLNLAKSNINDLIRNLNGLEQNKHLDEIIKCCINMLN</sequence>
<reference evidence="1 2" key="1">
    <citation type="journal article" date="2018" name="Sci. Rep.">
        <title>Genomic signatures of local adaptation to the degree of environmental predictability in rotifers.</title>
        <authorList>
            <person name="Franch-Gras L."/>
            <person name="Hahn C."/>
            <person name="Garcia-Roger E.M."/>
            <person name="Carmona M.J."/>
            <person name="Serra M."/>
            <person name="Gomez A."/>
        </authorList>
    </citation>
    <scope>NUCLEOTIDE SEQUENCE [LARGE SCALE GENOMIC DNA]</scope>
    <source>
        <strain evidence="1">HYR1</strain>
    </source>
</reference>
<dbReference type="Proteomes" id="UP000276133">
    <property type="component" value="Unassembled WGS sequence"/>
</dbReference>
<accession>A0A3M7P5D7</accession>
<keyword evidence="2" id="KW-1185">Reference proteome</keyword>
<evidence type="ECO:0000313" key="2">
    <source>
        <dbReference type="Proteomes" id="UP000276133"/>
    </source>
</evidence>
<evidence type="ECO:0000313" key="1">
    <source>
        <dbReference type="EMBL" id="RMZ94233.1"/>
    </source>
</evidence>
<gene>
    <name evidence="1" type="ORF">BpHYR1_027080</name>
</gene>
<comment type="caution">
    <text evidence="1">The sequence shown here is derived from an EMBL/GenBank/DDBJ whole genome shotgun (WGS) entry which is preliminary data.</text>
</comment>
<organism evidence="1 2">
    <name type="scientific">Brachionus plicatilis</name>
    <name type="common">Marine rotifer</name>
    <name type="synonym">Brachionus muelleri</name>
    <dbReference type="NCBI Taxonomy" id="10195"/>
    <lineage>
        <taxon>Eukaryota</taxon>
        <taxon>Metazoa</taxon>
        <taxon>Spiralia</taxon>
        <taxon>Gnathifera</taxon>
        <taxon>Rotifera</taxon>
        <taxon>Eurotatoria</taxon>
        <taxon>Monogononta</taxon>
        <taxon>Pseudotrocha</taxon>
        <taxon>Ploima</taxon>
        <taxon>Brachionidae</taxon>
        <taxon>Brachionus</taxon>
    </lineage>
</organism>
<proteinExistence type="predicted"/>
<dbReference type="AlphaFoldDB" id="A0A3M7P5D7"/>
<dbReference type="EMBL" id="REGN01013209">
    <property type="protein sequence ID" value="RMZ94233.1"/>
    <property type="molecule type" value="Genomic_DNA"/>
</dbReference>